<keyword evidence="1" id="KW-1133">Transmembrane helix</keyword>
<feature type="transmembrane region" description="Helical" evidence="1">
    <location>
        <begin position="34"/>
        <end position="53"/>
    </location>
</feature>
<keyword evidence="1" id="KW-0812">Transmembrane</keyword>
<reference evidence="2 3" key="1">
    <citation type="submission" date="2012-11" db="EMBL/GenBank/DDBJ databases">
        <title>FINISHED of Natronococcus occultus SP4, DSM 3396.</title>
        <authorList>
            <consortium name="DOE Joint Genome Institute"/>
            <person name="Eisen J."/>
            <person name="Huntemann M."/>
            <person name="Wei C.-L."/>
            <person name="Han J."/>
            <person name="Detter J.C."/>
            <person name="Han C."/>
            <person name="Tapia R."/>
            <person name="Chen A."/>
            <person name="Kyrpides N."/>
            <person name="Mavromatis K."/>
            <person name="Markowitz V."/>
            <person name="Szeto E."/>
            <person name="Ivanova N."/>
            <person name="Mikhailova N."/>
            <person name="Ovchinnikova G."/>
            <person name="Pagani I."/>
            <person name="Pati A."/>
            <person name="Goodwin L."/>
            <person name="Nordberg H.P."/>
            <person name="Cantor M.N."/>
            <person name="Hua S.X."/>
            <person name="Woyke T."/>
            <person name="Eisen J."/>
            <person name="Klenk H.-P."/>
            <person name="Klenk H.-P."/>
        </authorList>
    </citation>
    <scope>NUCLEOTIDE SEQUENCE [LARGE SCALE GENOMIC DNA]</scope>
    <source>
        <strain evidence="2 3">SP4</strain>
    </source>
</reference>
<dbReference type="HOGENOM" id="CLU_2730516_0_0_2"/>
<keyword evidence="3" id="KW-1185">Reference proteome</keyword>
<protein>
    <submittedName>
        <fullName evidence="2">Uncharacterized protein</fullName>
    </submittedName>
</protein>
<evidence type="ECO:0000256" key="1">
    <source>
        <dbReference type="SAM" id="Phobius"/>
    </source>
</evidence>
<evidence type="ECO:0000313" key="2">
    <source>
        <dbReference type="EMBL" id="AGB36374.1"/>
    </source>
</evidence>
<proteinExistence type="predicted"/>
<name>L0JWA6_9EURY</name>
<dbReference type="AlphaFoldDB" id="L0JWA6"/>
<dbReference type="STRING" id="694430.Natoc_0512"/>
<dbReference type="GeneID" id="14405540"/>
<keyword evidence="1" id="KW-0472">Membrane</keyword>
<sequence length="68" mass="6870">MLERADAILAAIPLLAVSGVAFQTLIAVSGIGTWLLAAPLVSAGPFAALALVFRELLAGPVAERAANE</sequence>
<dbReference type="OrthoDB" id="177829at2157"/>
<organism evidence="2 3">
    <name type="scientific">Natronococcus occultus SP4</name>
    <dbReference type="NCBI Taxonomy" id="694430"/>
    <lineage>
        <taxon>Archaea</taxon>
        <taxon>Methanobacteriati</taxon>
        <taxon>Methanobacteriota</taxon>
        <taxon>Stenosarchaea group</taxon>
        <taxon>Halobacteria</taxon>
        <taxon>Halobacteriales</taxon>
        <taxon>Natrialbaceae</taxon>
        <taxon>Natronococcus</taxon>
    </lineage>
</organism>
<dbReference type="eggNOG" id="arCOG11142">
    <property type="taxonomic scope" value="Archaea"/>
</dbReference>
<dbReference type="Proteomes" id="UP000010878">
    <property type="component" value="Chromosome"/>
</dbReference>
<evidence type="ECO:0000313" key="3">
    <source>
        <dbReference type="Proteomes" id="UP000010878"/>
    </source>
</evidence>
<dbReference type="KEGG" id="nou:Natoc_0512"/>
<dbReference type="EMBL" id="CP003929">
    <property type="protein sequence ID" value="AGB36374.1"/>
    <property type="molecule type" value="Genomic_DNA"/>
</dbReference>
<gene>
    <name evidence="2" type="ORF">Natoc_0512</name>
</gene>
<feature type="transmembrane region" description="Helical" evidence="1">
    <location>
        <begin position="7"/>
        <end position="28"/>
    </location>
</feature>
<accession>L0JWA6</accession>
<dbReference type="RefSeq" id="WP_015319829.1">
    <property type="nucleotide sequence ID" value="NC_019974.1"/>
</dbReference>